<reference evidence="2" key="1">
    <citation type="submission" date="2022-06" db="EMBL/GenBank/DDBJ databases">
        <title>Genome Sequence of Candolleomyces eurysporus.</title>
        <authorList>
            <person name="Buettner E."/>
        </authorList>
    </citation>
    <scope>NUCLEOTIDE SEQUENCE</scope>
    <source>
        <strain evidence="2">VTCC 930004</strain>
    </source>
</reference>
<proteinExistence type="predicted"/>
<gene>
    <name evidence="2" type="ORF">H1R20_g11129</name>
</gene>
<name>A0A9W8MBJ2_9AGAR</name>
<feature type="region of interest" description="Disordered" evidence="1">
    <location>
        <begin position="20"/>
        <end position="93"/>
    </location>
</feature>
<feature type="non-terminal residue" evidence="2">
    <location>
        <position position="1"/>
    </location>
</feature>
<organism evidence="2 3">
    <name type="scientific">Candolleomyces eurysporus</name>
    <dbReference type="NCBI Taxonomy" id="2828524"/>
    <lineage>
        <taxon>Eukaryota</taxon>
        <taxon>Fungi</taxon>
        <taxon>Dikarya</taxon>
        <taxon>Basidiomycota</taxon>
        <taxon>Agaricomycotina</taxon>
        <taxon>Agaricomycetes</taxon>
        <taxon>Agaricomycetidae</taxon>
        <taxon>Agaricales</taxon>
        <taxon>Agaricineae</taxon>
        <taxon>Psathyrellaceae</taxon>
        <taxon>Candolleomyces</taxon>
    </lineage>
</organism>
<feature type="compositionally biased region" description="Polar residues" evidence="1">
    <location>
        <begin position="64"/>
        <end position="73"/>
    </location>
</feature>
<feature type="compositionally biased region" description="Gly residues" evidence="1">
    <location>
        <begin position="79"/>
        <end position="92"/>
    </location>
</feature>
<comment type="caution">
    <text evidence="2">The sequence shown here is derived from an EMBL/GenBank/DDBJ whole genome shotgun (WGS) entry which is preliminary data.</text>
</comment>
<dbReference type="EMBL" id="JANBPK010001094">
    <property type="protein sequence ID" value="KAJ2925970.1"/>
    <property type="molecule type" value="Genomic_DNA"/>
</dbReference>
<evidence type="ECO:0000313" key="2">
    <source>
        <dbReference type="EMBL" id="KAJ2925970.1"/>
    </source>
</evidence>
<dbReference type="Proteomes" id="UP001140091">
    <property type="component" value="Unassembled WGS sequence"/>
</dbReference>
<feature type="compositionally biased region" description="Low complexity" evidence="1">
    <location>
        <begin position="43"/>
        <end position="63"/>
    </location>
</feature>
<sequence>MASPPAGSMSLPPLPQATLGYRVLVPPNDNQSNDLSHLKDPGDANGANGANQPGNGNKNNQDGRTPSTGWNLDSSESQGRGGGGGSGGGQGGPVVVIERERCRRNATFIRLAQLERQARRHLLGPELHPEEEDNDNFEDEDEHGREEQEAMEEEDANPATNPGIIHYVVNNGVPVPETPVLSKAANRFFHTVCWVADDTVAKDKPYRLSSNVDELMHVVISGRVTLTFGVQEAQTVASIAPRVPGSYDTMKYLALNCHENDVLESTLVFQGLLNAMEFAANVQICMNDTQETKKSTIFIRLQSESQGKLDKQWLNRYYSLGLKASMLAGAGSVYFLVLIAVARLRTTLSGLSGSAVCELAKALRYPDVSPIGTKIKNSIIPAVSWCRDKYPIAGDLVFSDSYTIPGGRRGAQLDVVNISETDQFFDSLGYNAPVKPRDSTSWVSFTEPISADRVWSLSVLRALRDGAKEMGLEPQELLSQLGQIQLQGRLLQLPTLPSLPIRNWDKMINFNNTVVIDTQFDPNDKKNTILSYDSRKLEARIKATSDHRRWATSAKKPKTCKECEKMISKQLETGSKKKSSVYTLLDAQLYEGKVVKINDKLGNMVAILFADMPAELSDKALDAIRSMFPSLIQTVNCSSEAEGFYSLHFSYYNRYAKKGTGTPSNAEPSTIRRLGKNNVATKVNIPRESKESEEWYEYKEMLQDALKPLFEWISEKAC</sequence>
<accession>A0A9W8MBJ2</accession>
<evidence type="ECO:0000256" key="1">
    <source>
        <dbReference type="SAM" id="MobiDB-lite"/>
    </source>
</evidence>
<evidence type="ECO:0000313" key="3">
    <source>
        <dbReference type="Proteomes" id="UP001140091"/>
    </source>
</evidence>
<feature type="compositionally biased region" description="Acidic residues" evidence="1">
    <location>
        <begin position="129"/>
        <end position="141"/>
    </location>
</feature>
<keyword evidence="3" id="KW-1185">Reference proteome</keyword>
<feature type="region of interest" description="Disordered" evidence="1">
    <location>
        <begin position="123"/>
        <end position="163"/>
    </location>
</feature>
<protein>
    <submittedName>
        <fullName evidence="2">Uncharacterized protein</fullName>
    </submittedName>
</protein>
<dbReference type="OrthoDB" id="3033124at2759"/>
<dbReference type="AlphaFoldDB" id="A0A9W8MBJ2"/>